<dbReference type="AlphaFoldDB" id="S0FPV3"/>
<reference evidence="1 2" key="1">
    <citation type="journal article" date="2013" name="Genome Announc.">
        <title>Draft Genome Sequence of the Cellulolytic, Mesophilic, Anaerobic Bacterium Clostridium termitidis Strain CT1112 (DSM 5398).</title>
        <authorList>
            <person name="Lal S."/>
            <person name="Ramachandran U."/>
            <person name="Zhang X."/>
            <person name="Munir R."/>
            <person name="Sparling R."/>
            <person name="Levin D.B."/>
        </authorList>
    </citation>
    <scope>NUCLEOTIDE SEQUENCE [LARGE SCALE GENOMIC DNA]</scope>
    <source>
        <strain evidence="1 2">CT1112</strain>
    </source>
</reference>
<evidence type="ECO:0000313" key="2">
    <source>
        <dbReference type="Proteomes" id="UP000014155"/>
    </source>
</evidence>
<dbReference type="STRING" id="1195236.CTER_1757"/>
<dbReference type="Pfam" id="PF20457">
    <property type="entry name" value="DUF6710"/>
    <property type="match status" value="1"/>
</dbReference>
<dbReference type="RefSeq" id="WP_004625345.1">
    <property type="nucleotide sequence ID" value="NZ_AORV01000028.1"/>
</dbReference>
<organism evidence="1 2">
    <name type="scientific">Ruminiclostridium cellobioparum subsp. termitidis CT1112</name>
    <dbReference type="NCBI Taxonomy" id="1195236"/>
    <lineage>
        <taxon>Bacteria</taxon>
        <taxon>Bacillati</taxon>
        <taxon>Bacillota</taxon>
        <taxon>Clostridia</taxon>
        <taxon>Eubacteriales</taxon>
        <taxon>Oscillospiraceae</taxon>
        <taxon>Ruminiclostridium</taxon>
    </lineage>
</organism>
<protein>
    <submittedName>
        <fullName evidence="1">Uncharacterized protein</fullName>
    </submittedName>
</protein>
<dbReference type="Proteomes" id="UP000014155">
    <property type="component" value="Unassembled WGS sequence"/>
</dbReference>
<accession>S0FPV3</accession>
<evidence type="ECO:0000313" key="1">
    <source>
        <dbReference type="EMBL" id="EMS72351.1"/>
    </source>
</evidence>
<dbReference type="PATRIC" id="fig|1195236.3.peg.2081"/>
<proteinExistence type="predicted"/>
<sequence>MIKNIIKAFLFKENIDDKKVIDNIDIKENIIDKPLDNVAKFNNIIDFACEVIYKTEIWKREYPTLCTYSKDHPITDVIRLLGRKFQSEYFTNALEQRTDSELPDIDLDTIFFDYTVELTNDGKKFLDIIEKKDIDKIVYLNKDIILPWPWHRGRLANNIASIGEGRVNGKWKQDNNHRVYLYLPIGVSFVGGGNHSLTTGIIQGDGIVKPNGIYDITTVYKYVKCDGMNYIRIEDEQIISPVYNIEFAAIFEIGRMMIEKGISF</sequence>
<comment type="caution">
    <text evidence="1">The sequence shown here is derived from an EMBL/GenBank/DDBJ whole genome shotgun (WGS) entry which is preliminary data.</text>
</comment>
<name>S0FPV3_RUMCE</name>
<keyword evidence="2" id="KW-1185">Reference proteome</keyword>
<dbReference type="eggNOG" id="ENOG5032VZB">
    <property type="taxonomic scope" value="Bacteria"/>
</dbReference>
<dbReference type="InterPro" id="IPR046556">
    <property type="entry name" value="DUF6710"/>
</dbReference>
<dbReference type="EMBL" id="AORV01000028">
    <property type="protein sequence ID" value="EMS72351.1"/>
    <property type="molecule type" value="Genomic_DNA"/>
</dbReference>
<gene>
    <name evidence="1" type="ORF">CTER_1757</name>
</gene>